<proteinExistence type="predicted"/>
<dbReference type="AlphaFoldDB" id="A0A2A6BZM3"/>
<organism evidence="1 2">
    <name type="scientific">Pristionchus pacificus</name>
    <name type="common">Parasitic nematode worm</name>
    <dbReference type="NCBI Taxonomy" id="54126"/>
    <lineage>
        <taxon>Eukaryota</taxon>
        <taxon>Metazoa</taxon>
        <taxon>Ecdysozoa</taxon>
        <taxon>Nematoda</taxon>
        <taxon>Chromadorea</taxon>
        <taxon>Rhabditida</taxon>
        <taxon>Rhabditina</taxon>
        <taxon>Diplogasteromorpha</taxon>
        <taxon>Diplogasteroidea</taxon>
        <taxon>Neodiplogasteridae</taxon>
        <taxon>Pristionchus</taxon>
    </lineage>
</organism>
<evidence type="ECO:0000313" key="1">
    <source>
        <dbReference type="EnsemblMetazoa" id="PPA45903.1"/>
    </source>
</evidence>
<dbReference type="Proteomes" id="UP000005239">
    <property type="component" value="Unassembled WGS sequence"/>
</dbReference>
<protein>
    <submittedName>
        <fullName evidence="1">Uncharacterized protein</fullName>
    </submittedName>
</protein>
<reference evidence="1" key="2">
    <citation type="submission" date="2022-06" db="UniProtKB">
        <authorList>
            <consortium name="EnsemblMetazoa"/>
        </authorList>
    </citation>
    <scope>IDENTIFICATION</scope>
    <source>
        <strain evidence="1">PS312</strain>
    </source>
</reference>
<accession>A0A2A6BZM3</accession>
<evidence type="ECO:0000313" key="2">
    <source>
        <dbReference type="Proteomes" id="UP000005239"/>
    </source>
</evidence>
<gene>
    <name evidence="1" type="primary">WBGene00284272</name>
</gene>
<sequence length="60" mass="6207">MFRPNAPETGRVALVQANDTVRSVVAPSPAPSTVSNFAPPPATLTPSIAIFMPVLTMGKS</sequence>
<accession>A0A8R1Z7W6</accession>
<dbReference type="EnsemblMetazoa" id="PPA45903.1">
    <property type="protein sequence ID" value="PPA45903.1"/>
    <property type="gene ID" value="WBGene00284272"/>
</dbReference>
<reference evidence="2" key="1">
    <citation type="journal article" date="2008" name="Nat. Genet.">
        <title>The Pristionchus pacificus genome provides a unique perspective on nematode lifestyle and parasitism.</title>
        <authorList>
            <person name="Dieterich C."/>
            <person name="Clifton S.W."/>
            <person name="Schuster L.N."/>
            <person name="Chinwalla A."/>
            <person name="Delehaunty K."/>
            <person name="Dinkelacker I."/>
            <person name="Fulton L."/>
            <person name="Fulton R."/>
            <person name="Godfrey J."/>
            <person name="Minx P."/>
            <person name="Mitreva M."/>
            <person name="Roeseler W."/>
            <person name="Tian H."/>
            <person name="Witte H."/>
            <person name="Yang S.P."/>
            <person name="Wilson R.K."/>
            <person name="Sommer R.J."/>
        </authorList>
    </citation>
    <scope>NUCLEOTIDE SEQUENCE [LARGE SCALE GENOMIC DNA]</scope>
    <source>
        <strain evidence="2">PS312</strain>
    </source>
</reference>
<keyword evidence="2" id="KW-1185">Reference proteome</keyword>
<name>A0A2A6BZM3_PRIPA</name>